<reference evidence="2" key="2">
    <citation type="submission" date="2023-04" db="EMBL/GenBank/DDBJ databases">
        <authorList>
            <person name="Bruccoleri R.E."/>
            <person name="Oakeley E.J."/>
            <person name="Faust A.-M."/>
            <person name="Dessus-Babus S."/>
            <person name="Altorfer M."/>
            <person name="Burckhardt D."/>
            <person name="Oertli M."/>
            <person name="Naumann U."/>
            <person name="Petersen F."/>
            <person name="Wong J."/>
        </authorList>
    </citation>
    <scope>NUCLEOTIDE SEQUENCE</scope>
    <source>
        <strain evidence="2">GSM-AAB239-AS_SAM_17_03QT</strain>
        <tissue evidence="2">Leaf</tissue>
    </source>
</reference>
<evidence type="ECO:0000313" key="2">
    <source>
        <dbReference type="EMBL" id="KAJ6807124.1"/>
    </source>
</evidence>
<keyword evidence="1" id="KW-0812">Transmembrane</keyword>
<dbReference type="Proteomes" id="UP001140949">
    <property type="component" value="Unassembled WGS sequence"/>
</dbReference>
<sequence length="304" mass="32338">MGGGAMRTVAKVAALAGTRRSTFPPGTTAAAATAATATAVHVAPAGEPQPPLVSITAPEKEMLYPAGTQWPALDVEDSWELAGGVEEEEVLIGSDVSDPPSRLVFGSPPTLEEAKEAASDLKEALEKTYFSPHMNEASVNAHHVSEGTVHPIIPKHVAQVFSLLQAPEAQSVVASLASDKNLLDAISKNEKFVGFFKNHQSVLPAEKDAHLETYDNKSVGSMESPLKETSENSSFTDWMENVRLKVSEVVNNLSYFLQEFMGSSPENKAQTSTTTAEDYVDLALGASFMSLAVATILVVLVKRG</sequence>
<proteinExistence type="predicted"/>
<evidence type="ECO:0000256" key="1">
    <source>
        <dbReference type="SAM" id="Phobius"/>
    </source>
</evidence>
<name>A0AAX6ESR5_IRIPA</name>
<dbReference type="EMBL" id="JANAVB010034218">
    <property type="protein sequence ID" value="KAJ6807124.1"/>
    <property type="molecule type" value="Genomic_DNA"/>
</dbReference>
<gene>
    <name evidence="2" type="ORF">M6B38_173555</name>
</gene>
<organism evidence="2 3">
    <name type="scientific">Iris pallida</name>
    <name type="common">Sweet iris</name>
    <dbReference type="NCBI Taxonomy" id="29817"/>
    <lineage>
        <taxon>Eukaryota</taxon>
        <taxon>Viridiplantae</taxon>
        <taxon>Streptophyta</taxon>
        <taxon>Embryophyta</taxon>
        <taxon>Tracheophyta</taxon>
        <taxon>Spermatophyta</taxon>
        <taxon>Magnoliopsida</taxon>
        <taxon>Liliopsida</taxon>
        <taxon>Asparagales</taxon>
        <taxon>Iridaceae</taxon>
        <taxon>Iridoideae</taxon>
        <taxon>Irideae</taxon>
        <taxon>Iris</taxon>
    </lineage>
</organism>
<dbReference type="AlphaFoldDB" id="A0AAX6ESR5"/>
<keyword evidence="3" id="KW-1185">Reference proteome</keyword>
<keyword evidence="1" id="KW-0472">Membrane</keyword>
<accession>A0AAX6ESR5</accession>
<protein>
    <submittedName>
        <fullName evidence="2">Uncharacterized protein</fullName>
    </submittedName>
</protein>
<dbReference type="PANTHER" id="PTHR33625:SF4">
    <property type="entry name" value="OS08G0179900 PROTEIN"/>
    <property type="match status" value="1"/>
</dbReference>
<feature type="transmembrane region" description="Helical" evidence="1">
    <location>
        <begin position="282"/>
        <end position="301"/>
    </location>
</feature>
<dbReference type="PANTHER" id="PTHR33625">
    <property type="entry name" value="OS08G0179900 PROTEIN"/>
    <property type="match status" value="1"/>
</dbReference>
<evidence type="ECO:0000313" key="3">
    <source>
        <dbReference type="Proteomes" id="UP001140949"/>
    </source>
</evidence>
<reference evidence="2" key="1">
    <citation type="journal article" date="2023" name="GigaByte">
        <title>Genome assembly of the bearded iris, Iris pallida Lam.</title>
        <authorList>
            <person name="Bruccoleri R.E."/>
            <person name="Oakeley E.J."/>
            <person name="Faust A.M.E."/>
            <person name="Altorfer M."/>
            <person name="Dessus-Babus S."/>
            <person name="Burckhardt D."/>
            <person name="Oertli M."/>
            <person name="Naumann U."/>
            <person name="Petersen F."/>
            <person name="Wong J."/>
        </authorList>
    </citation>
    <scope>NUCLEOTIDE SEQUENCE</scope>
    <source>
        <strain evidence="2">GSM-AAB239-AS_SAM_17_03QT</strain>
    </source>
</reference>
<comment type="caution">
    <text evidence="2">The sequence shown here is derived from an EMBL/GenBank/DDBJ whole genome shotgun (WGS) entry which is preliminary data.</text>
</comment>
<keyword evidence="1" id="KW-1133">Transmembrane helix</keyword>